<dbReference type="PROSITE" id="PS50404">
    <property type="entry name" value="GST_NTER"/>
    <property type="match status" value="1"/>
</dbReference>
<protein>
    <submittedName>
        <fullName evidence="3">Glutathione S-transferase</fullName>
    </submittedName>
</protein>
<dbReference type="InterPro" id="IPR004045">
    <property type="entry name" value="Glutathione_S-Trfase_N"/>
</dbReference>
<feature type="domain" description="GST C-terminal" evidence="2">
    <location>
        <begin position="111"/>
        <end position="260"/>
    </location>
</feature>
<dbReference type="EMBL" id="KV424090">
    <property type="protein sequence ID" value="KZT51800.1"/>
    <property type="molecule type" value="Genomic_DNA"/>
</dbReference>
<dbReference type="SUPFAM" id="SSF52833">
    <property type="entry name" value="Thioredoxin-like"/>
    <property type="match status" value="1"/>
</dbReference>
<dbReference type="InParanoid" id="A0A165D0F2"/>
<dbReference type="Proteomes" id="UP000076842">
    <property type="component" value="Unassembled WGS sequence"/>
</dbReference>
<dbReference type="Pfam" id="PF14497">
    <property type="entry name" value="GST_C_3"/>
    <property type="match status" value="1"/>
</dbReference>
<gene>
    <name evidence="3" type="ORF">CALCODRAFT_476718</name>
</gene>
<dbReference type="Gene3D" id="3.40.30.10">
    <property type="entry name" value="Glutaredoxin"/>
    <property type="match status" value="1"/>
</dbReference>
<dbReference type="Gene3D" id="1.20.1050.10">
    <property type="match status" value="1"/>
</dbReference>
<reference evidence="3 4" key="1">
    <citation type="journal article" date="2016" name="Mol. Biol. Evol.">
        <title>Comparative Genomics of Early-Diverging Mushroom-Forming Fungi Provides Insights into the Origins of Lignocellulose Decay Capabilities.</title>
        <authorList>
            <person name="Nagy L.G."/>
            <person name="Riley R."/>
            <person name="Tritt A."/>
            <person name="Adam C."/>
            <person name="Daum C."/>
            <person name="Floudas D."/>
            <person name="Sun H."/>
            <person name="Yadav J.S."/>
            <person name="Pangilinan J."/>
            <person name="Larsson K.H."/>
            <person name="Matsuura K."/>
            <person name="Barry K."/>
            <person name="Labutti K."/>
            <person name="Kuo R."/>
            <person name="Ohm R.A."/>
            <person name="Bhattacharya S.S."/>
            <person name="Shirouzu T."/>
            <person name="Yoshinaga Y."/>
            <person name="Martin F.M."/>
            <person name="Grigoriev I.V."/>
            <person name="Hibbett D.S."/>
        </authorList>
    </citation>
    <scope>NUCLEOTIDE SEQUENCE [LARGE SCALE GENOMIC DNA]</scope>
    <source>
        <strain evidence="3 4">HHB12733</strain>
    </source>
</reference>
<accession>A0A165D0F2</accession>
<dbReference type="GO" id="GO:0004364">
    <property type="term" value="F:glutathione transferase activity"/>
    <property type="evidence" value="ECO:0007669"/>
    <property type="project" value="TreeGrafter"/>
</dbReference>
<evidence type="ECO:0000259" key="1">
    <source>
        <dbReference type="PROSITE" id="PS50404"/>
    </source>
</evidence>
<dbReference type="InterPro" id="IPR050213">
    <property type="entry name" value="GST_superfamily"/>
</dbReference>
<dbReference type="PANTHER" id="PTHR11571:SF263">
    <property type="entry name" value="GLUTATHIONE S-TRANSFERASE"/>
    <property type="match status" value="1"/>
</dbReference>
<dbReference type="GO" id="GO:0006749">
    <property type="term" value="P:glutathione metabolic process"/>
    <property type="evidence" value="ECO:0007669"/>
    <property type="project" value="TreeGrafter"/>
</dbReference>
<evidence type="ECO:0000259" key="2">
    <source>
        <dbReference type="PROSITE" id="PS50405"/>
    </source>
</evidence>
<organism evidence="3 4">
    <name type="scientific">Calocera cornea HHB12733</name>
    <dbReference type="NCBI Taxonomy" id="1353952"/>
    <lineage>
        <taxon>Eukaryota</taxon>
        <taxon>Fungi</taxon>
        <taxon>Dikarya</taxon>
        <taxon>Basidiomycota</taxon>
        <taxon>Agaricomycotina</taxon>
        <taxon>Dacrymycetes</taxon>
        <taxon>Dacrymycetales</taxon>
        <taxon>Dacrymycetaceae</taxon>
        <taxon>Calocera</taxon>
    </lineage>
</organism>
<feature type="domain" description="GST N-terminal" evidence="1">
    <location>
        <begin position="13"/>
        <end position="92"/>
    </location>
</feature>
<dbReference type="CDD" id="cd03039">
    <property type="entry name" value="GST_N_Sigma_like"/>
    <property type="match status" value="1"/>
</dbReference>
<evidence type="ECO:0000313" key="3">
    <source>
        <dbReference type="EMBL" id="KZT51800.1"/>
    </source>
</evidence>
<dbReference type="InterPro" id="IPR036249">
    <property type="entry name" value="Thioredoxin-like_sf"/>
</dbReference>
<dbReference type="InterPro" id="IPR036282">
    <property type="entry name" value="Glutathione-S-Trfase_C_sf"/>
</dbReference>
<sequence length="271" mass="29979">MSSPPRKVQKLAGYVLHYWGGIPGRGEYIRLAFEHAGVPYVDASDPAKLMKTLHSSSPPHFAPPILELPSGKLLSQTGAILNYLAPRLGLAGEKGNLLKGAVEDDGVREEAEFERASVSQLSLTALDLCHEAHDVHHPIAVSLYYEDQKAEALRRAADFRQMRMPKFLGHFEEVLAKNSASHAHLVGKTTTTADLALFHVVDGLLFAFPRRMAALQKTGKYDRVIALKERVAGEGGIKQYIESGRRQKFGMGLFRHYPELDEEDEPAEGQE</sequence>
<dbReference type="CDD" id="cd03192">
    <property type="entry name" value="GST_C_Sigma_like"/>
    <property type="match status" value="1"/>
</dbReference>
<name>A0A165D0F2_9BASI</name>
<dbReference type="PANTHER" id="PTHR11571">
    <property type="entry name" value="GLUTATHIONE S-TRANSFERASE"/>
    <property type="match status" value="1"/>
</dbReference>
<dbReference type="SUPFAM" id="SSF47616">
    <property type="entry name" value="GST C-terminal domain-like"/>
    <property type="match status" value="1"/>
</dbReference>
<proteinExistence type="predicted"/>
<dbReference type="AlphaFoldDB" id="A0A165D0F2"/>
<dbReference type="PROSITE" id="PS50405">
    <property type="entry name" value="GST_CTER"/>
    <property type="match status" value="1"/>
</dbReference>
<dbReference type="STRING" id="1353952.A0A165D0F2"/>
<keyword evidence="4" id="KW-1185">Reference proteome</keyword>
<dbReference type="OrthoDB" id="414243at2759"/>
<keyword evidence="3" id="KW-0808">Transferase</keyword>
<dbReference type="InterPro" id="IPR004046">
    <property type="entry name" value="GST_C"/>
</dbReference>
<evidence type="ECO:0000313" key="4">
    <source>
        <dbReference type="Proteomes" id="UP000076842"/>
    </source>
</evidence>
<dbReference type="InterPro" id="IPR010987">
    <property type="entry name" value="Glutathione-S-Trfase_C-like"/>
</dbReference>